<organism evidence="1 2">
    <name type="scientific">Leishmania enriettii</name>
    <dbReference type="NCBI Taxonomy" id="5663"/>
    <lineage>
        <taxon>Eukaryota</taxon>
        <taxon>Discoba</taxon>
        <taxon>Euglenozoa</taxon>
        <taxon>Kinetoplastea</taxon>
        <taxon>Metakinetoplastina</taxon>
        <taxon>Trypanosomatida</taxon>
        <taxon>Trypanosomatidae</taxon>
        <taxon>Leishmaniinae</taxon>
        <taxon>Leishmania</taxon>
    </lineage>
</organism>
<dbReference type="EMBL" id="JAFHKP010000018">
    <property type="protein sequence ID" value="KAG5481751.1"/>
    <property type="molecule type" value="Genomic_DNA"/>
</dbReference>
<evidence type="ECO:0000313" key="2">
    <source>
        <dbReference type="Proteomes" id="UP000674179"/>
    </source>
</evidence>
<dbReference type="KEGG" id="lenr:94174263"/>
<sequence length="84" mass="8976">MRFSLQLPSAAVAVATGEYAGGGERSDPLLPNSGVRVIGALHRRIALMEGASSARILSKPMRSTRWSAAALVATPLPLQRLYMR</sequence>
<dbReference type="Proteomes" id="UP000674179">
    <property type="component" value="Chromosome 18"/>
</dbReference>
<dbReference type="RefSeq" id="XP_067693932.1">
    <property type="nucleotide sequence ID" value="XM_067838753.1"/>
</dbReference>
<keyword evidence="2" id="KW-1185">Reference proteome</keyword>
<evidence type="ECO:0000313" key="1">
    <source>
        <dbReference type="EMBL" id="KAG5481751.1"/>
    </source>
</evidence>
<gene>
    <name evidence="1" type="ORF">CUR178_07104</name>
</gene>
<protein>
    <submittedName>
        <fullName evidence="1">Uncharacterized protein</fullName>
    </submittedName>
</protein>
<dbReference type="AlphaFoldDB" id="A0A836HPG2"/>
<reference evidence="1 2" key="1">
    <citation type="submission" date="2021-02" db="EMBL/GenBank/DDBJ databases">
        <title>Leishmania (Mundinia) enrietti genome sequencing and assembly.</title>
        <authorList>
            <person name="Almutairi H."/>
            <person name="Gatherer D."/>
        </authorList>
    </citation>
    <scope>NUCLEOTIDE SEQUENCE [LARGE SCALE GENOMIC DNA]</scope>
    <source>
        <strain evidence="1">CUR178</strain>
    </source>
</reference>
<name>A0A836HPG2_LEIEN</name>
<accession>A0A836HPG2</accession>
<comment type="caution">
    <text evidence="1">The sequence shown here is derived from an EMBL/GenBank/DDBJ whole genome shotgun (WGS) entry which is preliminary data.</text>
</comment>
<dbReference type="GeneID" id="94174263"/>
<proteinExistence type="predicted"/>